<organism evidence="2 3">
    <name type="scientific">Planococcus massiliensis</name>
    <dbReference type="NCBI Taxonomy" id="1499687"/>
    <lineage>
        <taxon>Bacteria</taxon>
        <taxon>Bacillati</taxon>
        <taxon>Bacillota</taxon>
        <taxon>Bacilli</taxon>
        <taxon>Bacillales</taxon>
        <taxon>Caryophanaceae</taxon>
        <taxon>Planococcus</taxon>
    </lineage>
</organism>
<keyword evidence="1" id="KW-0812">Transmembrane</keyword>
<keyword evidence="3" id="KW-1185">Reference proteome</keyword>
<evidence type="ECO:0000313" key="2">
    <source>
        <dbReference type="EMBL" id="CEG22849.1"/>
    </source>
</evidence>
<feature type="transmembrane region" description="Helical" evidence="1">
    <location>
        <begin position="32"/>
        <end position="50"/>
    </location>
</feature>
<gene>
    <name evidence="2" type="ORF">BN1080_01784</name>
</gene>
<protein>
    <submittedName>
        <fullName evidence="2">Uncharacterized protein</fullName>
    </submittedName>
</protein>
<proteinExistence type="predicted"/>
<dbReference type="RefSeq" id="WP_052651666.1">
    <property type="nucleotide sequence ID" value="NZ_CCXS01000001.1"/>
</dbReference>
<reference evidence="2 3" key="1">
    <citation type="submission" date="2014-09" db="EMBL/GenBank/DDBJ databases">
        <authorList>
            <person name="Urmite Genomes Urmite Genomes"/>
        </authorList>
    </citation>
    <scope>NUCLEOTIDE SEQUENCE [LARGE SCALE GENOMIC DNA]</scope>
    <source>
        <strain evidence="2 3">ES2</strain>
    </source>
</reference>
<dbReference type="AlphaFoldDB" id="A0A098EKF4"/>
<evidence type="ECO:0000313" key="3">
    <source>
        <dbReference type="Proteomes" id="UP000043699"/>
    </source>
</evidence>
<dbReference type="Proteomes" id="UP000043699">
    <property type="component" value="Unassembled WGS sequence"/>
</dbReference>
<evidence type="ECO:0000256" key="1">
    <source>
        <dbReference type="SAM" id="Phobius"/>
    </source>
</evidence>
<keyword evidence="1" id="KW-0472">Membrane</keyword>
<accession>A0A098EKF4</accession>
<dbReference type="EMBL" id="CCXS01000001">
    <property type="protein sequence ID" value="CEG22849.1"/>
    <property type="molecule type" value="Genomic_DNA"/>
</dbReference>
<sequence>MKTSTVLLLTLGIMHLLTMVNIVFLDGALNDLVFFFNTALFFFAFSFYLWKREKDSKETPPTSTKSKK</sequence>
<keyword evidence="1" id="KW-1133">Transmembrane helix</keyword>
<name>A0A098EKF4_9BACL</name>